<dbReference type="InterPro" id="IPR009078">
    <property type="entry name" value="Ferritin-like_SF"/>
</dbReference>
<dbReference type="InterPro" id="IPR012347">
    <property type="entry name" value="Ferritin-like"/>
</dbReference>
<sequence length="302" mass="32107">MREVIFLQRSTTSAISAICLLGCVVACDISPSPDPNATLIDLAAIAHNDAAVLQSKNSALAQQRHADSEELISEIQRLCGTNSEGKLPESCSNEIVQGAVDKQAVSLKETVTESDAATRSAQAIVSAIDSAPSESLGLLGQQLVDLVRAGAAAPQSGIAQLNPRNEINKGTSKDDLIHDRESLKKALDWEYSAIYGLGVALAHSPAGTRTAVSDAITAHRDRVELLESSFAESFPNETIPRPEAAYEFSGYPEPHDAQSSRAFFDSLEADSAAWWLHALSESHSATWRALCASLAAQSAARR</sequence>
<name>A0A0D6GFQ2_CORDP</name>
<organism evidence="1 2">
    <name type="scientific">Corynebacterium diphtheriae</name>
    <dbReference type="NCBI Taxonomy" id="1717"/>
    <lineage>
        <taxon>Bacteria</taxon>
        <taxon>Bacillati</taxon>
        <taxon>Actinomycetota</taxon>
        <taxon>Actinomycetes</taxon>
        <taxon>Mycobacteriales</taxon>
        <taxon>Corynebacteriaceae</taxon>
        <taxon>Corynebacterium</taxon>
    </lineage>
</organism>
<dbReference type="OrthoDB" id="4422420at2"/>
<accession>A0A0D6GFQ2</accession>
<dbReference type="OMA" id="GWRILAS"/>
<dbReference type="SUPFAM" id="SSF47240">
    <property type="entry name" value="Ferritin-like"/>
    <property type="match status" value="1"/>
</dbReference>
<evidence type="ECO:0000313" key="2">
    <source>
        <dbReference type="Proteomes" id="UP000480222"/>
    </source>
</evidence>
<dbReference type="KEGG" id="cdip:ERS451417_01506"/>
<proteinExistence type="predicted"/>
<reference evidence="1 2" key="1">
    <citation type="submission" date="2020-02" db="EMBL/GenBank/DDBJ databases">
        <authorList>
            <person name="Brisse S."/>
        </authorList>
    </citation>
    <scope>NUCLEOTIDE SEQUENCE [LARGE SCALE GENOMIC DNA]</scope>
    <source>
        <strain evidence="1">CIP107547</strain>
    </source>
</reference>
<dbReference type="GeneID" id="29421260"/>
<dbReference type="RefSeq" id="WP_010935096.1">
    <property type="nucleotide sequence ID" value="NZ_CAJDXW010000002.1"/>
</dbReference>
<dbReference type="InterPro" id="IPR029447">
    <property type="entry name" value="DUF4439"/>
</dbReference>
<dbReference type="Pfam" id="PF14530">
    <property type="entry name" value="DUF4439"/>
    <property type="match status" value="1"/>
</dbReference>
<protein>
    <submittedName>
        <fullName evidence="1">Uncharacterized protein</fullName>
    </submittedName>
</protein>
<dbReference type="AlphaFoldDB" id="A0A0D6GFQ2"/>
<gene>
    <name evidence="1" type="ORF">CIP107547_01690</name>
</gene>
<comment type="caution">
    <text evidence="1">The sequence shown here is derived from an EMBL/GenBank/DDBJ whole genome shotgun (WGS) entry which is preliminary data.</text>
</comment>
<dbReference type="KEGG" id="cdi:DIP1481"/>
<dbReference type="Gene3D" id="1.20.1260.10">
    <property type="match status" value="1"/>
</dbReference>
<dbReference type="Proteomes" id="UP000480222">
    <property type="component" value="Unassembled WGS sequence"/>
</dbReference>
<dbReference type="EMBL" id="CADDAV010000020">
    <property type="protein sequence ID" value="CAB0609644.1"/>
    <property type="molecule type" value="Genomic_DNA"/>
</dbReference>
<evidence type="ECO:0000313" key="1">
    <source>
        <dbReference type="EMBL" id="CAB0609644.1"/>
    </source>
</evidence>